<dbReference type="EMBL" id="AGBF01000298">
    <property type="protein sequence ID" value="EGX54916.1"/>
    <property type="molecule type" value="Genomic_DNA"/>
</dbReference>
<protein>
    <submittedName>
        <fullName evidence="1">Uncharacterized protein</fullName>
    </submittedName>
</protein>
<gene>
    <name evidence="1" type="ORF">SZN_35502</name>
</gene>
<evidence type="ECO:0000313" key="2">
    <source>
        <dbReference type="Proteomes" id="UP000004217"/>
    </source>
</evidence>
<dbReference type="OrthoDB" id="246789at2"/>
<dbReference type="Proteomes" id="UP000004217">
    <property type="component" value="Unassembled WGS sequence"/>
</dbReference>
<dbReference type="AlphaFoldDB" id="G2GNJ5"/>
<dbReference type="PATRIC" id="fig|700597.3.peg.6913"/>
<accession>G2GNJ5</accession>
<proteinExistence type="predicted"/>
<sequence>ELLRAAHTARLAGLHRAEAAALRVVRGLRGARARHDGHRLADLAAALRELLLTAGLLASADPEPALIGTARRGYRPGDAGLRVHGVCREPVISATGYGGVVTHLVTDDGRWFTVADVKPGGPARARGAATAPVALGPAALNHAQLARGGLLITGATLSPDGRLGSGKGVRATPLTGLPWSSGPLAALFARPLTETVTDRLSTAHATDLEQSAQTRELICCDLMVVGATADHVLARQLLPAPTPTAPAAGPDDPQAGAGAAESGPLIRLVPANGHPDLAHTSNLRQLASRPGLRVRVVARLAPERAATLHPLAVGPVPDTEATLRLPAEWLGRADLGYDRLQGSHLPPRDTCPPVGTVPHAEADPLADSPLWRVRRLVELAVAGGRRAVAEPARDGDLRGDGVSLRRTGFRVAADLAEALTAEADRRTRDAFGRLADPDPDRYAWSWLATAVHLAHMERSLIQATWHPRHGVR</sequence>
<dbReference type="RefSeq" id="WP_007504660.1">
    <property type="nucleotide sequence ID" value="NZ_AGBF01000298.1"/>
</dbReference>
<comment type="caution">
    <text evidence="1">The sequence shown here is derived from an EMBL/GenBank/DDBJ whole genome shotgun (WGS) entry which is preliminary data.</text>
</comment>
<evidence type="ECO:0000313" key="1">
    <source>
        <dbReference type="EMBL" id="EGX54916.1"/>
    </source>
</evidence>
<feature type="non-terminal residue" evidence="1">
    <location>
        <position position="1"/>
    </location>
</feature>
<reference evidence="1 2" key="1">
    <citation type="submission" date="2011-08" db="EMBL/GenBank/DDBJ databases">
        <authorList>
            <person name="Lin Y."/>
            <person name="Hao X."/>
            <person name="Johnstone L."/>
            <person name="Miller S.J."/>
            <person name="Wei G."/>
            <person name="Rensing C."/>
        </authorList>
    </citation>
    <scope>NUCLEOTIDE SEQUENCE [LARGE SCALE GENOMIC DNA]</scope>
    <source>
        <strain evidence="1 2">K42</strain>
    </source>
</reference>
<keyword evidence="2" id="KW-1185">Reference proteome</keyword>
<name>G2GNJ5_9ACTN</name>
<organism evidence="1 2">
    <name type="scientific">Streptomyces zinciresistens K42</name>
    <dbReference type="NCBI Taxonomy" id="700597"/>
    <lineage>
        <taxon>Bacteria</taxon>
        <taxon>Bacillati</taxon>
        <taxon>Actinomycetota</taxon>
        <taxon>Actinomycetes</taxon>
        <taxon>Kitasatosporales</taxon>
        <taxon>Streptomycetaceae</taxon>
        <taxon>Streptomyces</taxon>
    </lineage>
</organism>